<reference evidence="3 4" key="1">
    <citation type="journal article" date="2010" name="Stand. Genomic Sci.">
        <title>Complete genome sequence of Nocardiopsis dassonvillei type strain (IMRU 509).</title>
        <authorList>
            <person name="Sun H."/>
            <person name="Lapidus A."/>
            <person name="Nolan M."/>
            <person name="Lucas S."/>
            <person name="Del Rio T.G."/>
            <person name="Tice H."/>
            <person name="Cheng J.F."/>
            <person name="Tapia R."/>
            <person name="Han C."/>
            <person name="Goodwin L."/>
            <person name="Pitluck S."/>
            <person name="Pagani I."/>
            <person name="Ivanova N."/>
            <person name="Mavromatis K."/>
            <person name="Mikhailova N."/>
            <person name="Pati A."/>
            <person name="Chen A."/>
            <person name="Palaniappan K."/>
            <person name="Land M."/>
            <person name="Hauser L."/>
            <person name="Chang Y.J."/>
            <person name="Jeffries C.D."/>
            <person name="Djao O.D."/>
            <person name="Rohde M."/>
            <person name="Sikorski J."/>
            <person name="Goker M."/>
            <person name="Woyke T."/>
            <person name="Bristow J."/>
            <person name="Eisen J.A."/>
            <person name="Markowitz V."/>
            <person name="Hugenholtz P."/>
            <person name="Kyrpides N.C."/>
            <person name="Klenk H.P."/>
        </authorList>
    </citation>
    <scope>NUCLEOTIDE SEQUENCE [LARGE SCALE GENOMIC DNA]</scope>
    <source>
        <strain evidence="4">ATCC 23218 / DSM 43111 / CIP 107115 / JCM 7437 / KCTC 9190 / NBRC 14626 / NCTC 10488 / NRRL B-5397 / IMRU 509</strain>
    </source>
</reference>
<dbReference type="EC" id="3.4.16.4" evidence="3"/>
<keyword evidence="4" id="KW-1185">Reference proteome</keyword>
<dbReference type="GO" id="GO:0009002">
    <property type="term" value="F:serine-type D-Ala-D-Ala carboxypeptidase activity"/>
    <property type="evidence" value="ECO:0007669"/>
    <property type="project" value="UniProtKB-EC"/>
</dbReference>
<dbReference type="GeneID" id="91484371"/>
<dbReference type="OrthoDB" id="3499702at2"/>
<dbReference type="PANTHER" id="PTHR46825:SF7">
    <property type="entry name" value="D-ALANYL-D-ALANINE CARBOXYPEPTIDASE"/>
    <property type="match status" value="1"/>
</dbReference>
<evidence type="ECO:0000256" key="1">
    <source>
        <dbReference type="SAM" id="MobiDB-lite"/>
    </source>
</evidence>
<dbReference type="InterPro" id="IPR001466">
    <property type="entry name" value="Beta-lactam-related"/>
</dbReference>
<dbReference type="Pfam" id="PF00144">
    <property type="entry name" value="Beta-lactamase"/>
    <property type="match status" value="1"/>
</dbReference>
<keyword evidence="3" id="KW-0645">Protease</keyword>
<dbReference type="Proteomes" id="UP000002219">
    <property type="component" value="Chromosome 1"/>
</dbReference>
<keyword evidence="3" id="KW-0378">Hydrolase</keyword>
<dbReference type="AlphaFoldDB" id="D7B5D2"/>
<accession>D7B5D2</accession>
<proteinExistence type="predicted"/>
<feature type="region of interest" description="Disordered" evidence="1">
    <location>
        <begin position="360"/>
        <end position="380"/>
    </location>
</feature>
<evidence type="ECO:0000259" key="2">
    <source>
        <dbReference type="Pfam" id="PF00144"/>
    </source>
</evidence>
<dbReference type="KEGG" id="nda:Ndas_1771"/>
<evidence type="ECO:0000313" key="4">
    <source>
        <dbReference type="Proteomes" id="UP000002219"/>
    </source>
</evidence>
<evidence type="ECO:0000313" key="3">
    <source>
        <dbReference type="EMBL" id="ADH67199.1"/>
    </source>
</evidence>
<dbReference type="EMBL" id="CP002040">
    <property type="protein sequence ID" value="ADH67199.1"/>
    <property type="molecule type" value="Genomic_DNA"/>
</dbReference>
<dbReference type="eggNOG" id="COG1680">
    <property type="taxonomic scope" value="Bacteria"/>
</dbReference>
<dbReference type="STRING" id="446468.Ndas_1771"/>
<sequence>MSLTPTGQDRPELHKTMREIVDSGFVGMQLRVHDEHGEWVGSAGARRLGEPERPPVDGHFRIGSATKNFVATTVLMLVAEGRIGLEDQVADHLSEFGLDRRITVRMLLQHTSGIFNHTGELYEDGTFAPGVVWAGREWVEDRFRTYPPQELVRLALSKPSRFEPGTDWSYANTNYVLARLLIERVTGRSLAEEMHRLFLGPLGMTGTVVPTTGTEVPEPHAHAYYRYEEDGGEKTVDVTRQNPSWISSGGDMISTTRDLQTYFSALMGGRLLPTELLAEMRTPEAKVGYGLGVFVQETDGGTLFHHNGGIAGSAALMYATADGGRILTASLTYVDDAELSLAQTFQEATRRLVEEVFGGGRTEAEDEAAEQDAGAARLTG</sequence>
<protein>
    <submittedName>
        <fullName evidence="3">Serine-type D-Ala-D-Ala carboxypeptidase</fullName>
        <ecNumber evidence="3">3.4.16.4</ecNumber>
    </submittedName>
</protein>
<keyword evidence="3" id="KW-0121">Carboxypeptidase</keyword>
<dbReference type="SUPFAM" id="SSF56601">
    <property type="entry name" value="beta-lactamase/transpeptidase-like"/>
    <property type="match status" value="1"/>
</dbReference>
<dbReference type="HOGENOM" id="CLU_020027_2_3_11"/>
<feature type="compositionally biased region" description="Low complexity" evidence="1">
    <location>
        <begin position="371"/>
        <end position="380"/>
    </location>
</feature>
<dbReference type="MEROPS" id="S12.003"/>
<dbReference type="PANTHER" id="PTHR46825">
    <property type="entry name" value="D-ALANYL-D-ALANINE-CARBOXYPEPTIDASE/ENDOPEPTIDASE AMPH"/>
    <property type="match status" value="1"/>
</dbReference>
<organism evidence="3 4">
    <name type="scientific">Nocardiopsis dassonvillei (strain ATCC 23218 / DSM 43111 / CIP 107115 / JCM 7437 / KCTC 9190 / NBRC 14626 / NCTC 10488 / NRRL B-5397 / IMRU 509)</name>
    <name type="common">Actinomadura dassonvillei</name>
    <dbReference type="NCBI Taxonomy" id="446468"/>
    <lineage>
        <taxon>Bacteria</taxon>
        <taxon>Bacillati</taxon>
        <taxon>Actinomycetota</taxon>
        <taxon>Actinomycetes</taxon>
        <taxon>Streptosporangiales</taxon>
        <taxon>Nocardiopsidaceae</taxon>
        <taxon>Nocardiopsis</taxon>
    </lineage>
</organism>
<name>D7B5D2_NOCDD</name>
<dbReference type="RefSeq" id="WP_013152806.1">
    <property type="nucleotide sequence ID" value="NC_014210.1"/>
</dbReference>
<feature type="domain" description="Beta-lactamase-related" evidence="2">
    <location>
        <begin position="15"/>
        <end position="322"/>
    </location>
</feature>
<gene>
    <name evidence="3" type="ordered locus">Ndas_1771</name>
</gene>
<dbReference type="InterPro" id="IPR012338">
    <property type="entry name" value="Beta-lactam/transpept-like"/>
</dbReference>
<dbReference type="InterPro" id="IPR050491">
    <property type="entry name" value="AmpC-like"/>
</dbReference>
<dbReference type="Gene3D" id="3.40.710.10">
    <property type="entry name" value="DD-peptidase/beta-lactamase superfamily"/>
    <property type="match status" value="1"/>
</dbReference>